<evidence type="ECO:0000313" key="8">
    <source>
        <dbReference type="Proteomes" id="UP000824782"/>
    </source>
</evidence>
<keyword evidence="8" id="KW-1185">Reference proteome</keyword>
<keyword evidence="5" id="KW-0325">Glycoprotein</keyword>
<comment type="caution">
    <text evidence="7">The sequence shown here is derived from an EMBL/GenBank/DDBJ whole genome shotgun (WGS) entry which is preliminary data.</text>
</comment>
<dbReference type="PROSITE" id="PS50279">
    <property type="entry name" value="BPTI_KUNITZ_2"/>
    <property type="match status" value="2"/>
</dbReference>
<feature type="domain" description="BPTI/Kunitz inhibitor" evidence="6">
    <location>
        <begin position="14"/>
        <end position="64"/>
    </location>
</feature>
<proteinExistence type="predicted"/>
<dbReference type="PROSITE" id="PS00280">
    <property type="entry name" value="BPTI_KUNITZ_1"/>
    <property type="match status" value="1"/>
</dbReference>
<dbReference type="GO" id="GO:0004867">
    <property type="term" value="F:serine-type endopeptidase inhibitor activity"/>
    <property type="evidence" value="ECO:0007669"/>
    <property type="project" value="UniProtKB-KW"/>
</dbReference>
<sequence length="121" mass="13198">MGNECRVEGATAACALPPDAGSCEEQLTRYHYDPSSMTCKTFKYGGCGGNMNNFVEYKDCLQTCKTSAACYLPIEEGPCKASIPRWGFDAAQGKCVSFNFGGCKRNGNNFKSENKCKKKCK</sequence>
<protein>
    <recommendedName>
        <fullName evidence="6">BPTI/Kunitz inhibitor domain-containing protein</fullName>
    </recommendedName>
</protein>
<name>A0AAV6Z2R4_ENGPU</name>
<dbReference type="InterPro" id="IPR029856">
    <property type="entry name" value="AMBP"/>
</dbReference>
<dbReference type="AlphaFoldDB" id="A0AAV6Z2R4"/>
<keyword evidence="2" id="KW-0677">Repeat</keyword>
<gene>
    <name evidence="7" type="ORF">GDO81_024598</name>
</gene>
<evidence type="ECO:0000256" key="1">
    <source>
        <dbReference type="ARBA" id="ARBA00022690"/>
    </source>
</evidence>
<evidence type="ECO:0000256" key="5">
    <source>
        <dbReference type="ARBA" id="ARBA00023180"/>
    </source>
</evidence>
<dbReference type="InterPro" id="IPR036880">
    <property type="entry name" value="Kunitz_BPTI_sf"/>
</dbReference>
<evidence type="ECO:0000313" key="7">
    <source>
        <dbReference type="EMBL" id="KAG8543466.1"/>
    </source>
</evidence>
<evidence type="ECO:0000256" key="2">
    <source>
        <dbReference type="ARBA" id="ARBA00022737"/>
    </source>
</evidence>
<dbReference type="InterPro" id="IPR020901">
    <property type="entry name" value="Prtase_inh_Kunz-CS"/>
</dbReference>
<dbReference type="FunFam" id="4.10.410.10:FF:000005">
    <property type="entry name" value="Pancreatic trypsin inhibitor"/>
    <property type="match status" value="1"/>
</dbReference>
<dbReference type="Proteomes" id="UP000824782">
    <property type="component" value="Unassembled WGS sequence"/>
</dbReference>
<dbReference type="PRINTS" id="PR00759">
    <property type="entry name" value="BASICPTASE"/>
</dbReference>
<dbReference type="Gene3D" id="4.10.410.10">
    <property type="entry name" value="Pancreatic trypsin inhibitor Kunitz domain"/>
    <property type="match status" value="2"/>
</dbReference>
<keyword evidence="3" id="KW-0722">Serine protease inhibitor</keyword>
<evidence type="ECO:0000256" key="4">
    <source>
        <dbReference type="ARBA" id="ARBA00023157"/>
    </source>
</evidence>
<evidence type="ECO:0000259" key="6">
    <source>
        <dbReference type="PROSITE" id="PS50279"/>
    </source>
</evidence>
<accession>A0AAV6Z2R4</accession>
<feature type="domain" description="BPTI/Kunitz inhibitor" evidence="6">
    <location>
        <begin position="70"/>
        <end position="120"/>
    </location>
</feature>
<keyword evidence="4" id="KW-1015">Disulfide bond</keyword>
<organism evidence="7 8">
    <name type="scientific">Engystomops pustulosus</name>
    <name type="common">Tungara frog</name>
    <name type="synonym">Physalaemus pustulosus</name>
    <dbReference type="NCBI Taxonomy" id="76066"/>
    <lineage>
        <taxon>Eukaryota</taxon>
        <taxon>Metazoa</taxon>
        <taxon>Chordata</taxon>
        <taxon>Craniata</taxon>
        <taxon>Vertebrata</taxon>
        <taxon>Euteleostomi</taxon>
        <taxon>Amphibia</taxon>
        <taxon>Batrachia</taxon>
        <taxon>Anura</taxon>
        <taxon>Neobatrachia</taxon>
        <taxon>Hyloidea</taxon>
        <taxon>Leptodactylidae</taxon>
        <taxon>Leiuperinae</taxon>
        <taxon>Engystomops</taxon>
    </lineage>
</organism>
<keyword evidence="1" id="KW-0646">Protease inhibitor</keyword>
<dbReference type="EMBL" id="WNYA01003375">
    <property type="protein sequence ID" value="KAG8543466.1"/>
    <property type="molecule type" value="Genomic_DNA"/>
</dbReference>
<dbReference type="SUPFAM" id="SSF57362">
    <property type="entry name" value="BPTI-like"/>
    <property type="match status" value="2"/>
</dbReference>
<evidence type="ECO:0000256" key="3">
    <source>
        <dbReference type="ARBA" id="ARBA00022900"/>
    </source>
</evidence>
<dbReference type="SMART" id="SM00131">
    <property type="entry name" value="KU"/>
    <property type="match status" value="2"/>
</dbReference>
<dbReference type="Pfam" id="PF00014">
    <property type="entry name" value="Kunitz_BPTI"/>
    <property type="match status" value="2"/>
</dbReference>
<dbReference type="PANTHER" id="PTHR46676">
    <property type="entry name" value="PROTEIN AMBP"/>
    <property type="match status" value="1"/>
</dbReference>
<reference evidence="7" key="1">
    <citation type="thesis" date="2020" institute="ProQuest LLC" country="789 East Eisenhower Parkway, Ann Arbor, MI, USA">
        <title>Comparative Genomics and Chromosome Evolution.</title>
        <authorList>
            <person name="Mudd A.B."/>
        </authorList>
    </citation>
    <scope>NUCLEOTIDE SEQUENCE</scope>
    <source>
        <strain evidence="7">237g6f4</strain>
        <tissue evidence="7">Blood</tissue>
    </source>
</reference>
<dbReference type="PANTHER" id="PTHR46676:SF1">
    <property type="entry name" value="PROTEIN AMBP"/>
    <property type="match status" value="1"/>
</dbReference>
<dbReference type="InterPro" id="IPR002223">
    <property type="entry name" value="Kunitz_BPTI"/>
</dbReference>